<keyword evidence="3" id="KW-0238">DNA-binding</keyword>
<sequence>MNKLELLRTFVRVSELSSFTLAGESLGLPRSTVSEQVRALERLLGTRLFNRTTRRVQTTQDGALLYERSKDLLSGMDEIESLFSADDAELAGRLRIDLPTMMARRLIVPALPGFLERFPRLEVELSCTDRQVDLLREGFDCVMRIGALSDLDVVARPVGRLSMRNCASPAYLERHGVPRHLQDLAGHRLVHYVRNLGARSAGFEYEQEGELRFQAMAGVVTVNNAEAYSAACLAGLGLIQVPAVGVDEHLRNGELVSLLEPWQARAMPVSLLYARQRHVPRRVQAFMNWLAALLASQVDPVAAPSG</sequence>
<evidence type="ECO:0000256" key="1">
    <source>
        <dbReference type="ARBA" id="ARBA00009437"/>
    </source>
</evidence>
<dbReference type="Pfam" id="PF03466">
    <property type="entry name" value="LysR_substrate"/>
    <property type="match status" value="1"/>
</dbReference>
<accession>A0AA42UTV5</accession>
<dbReference type="AlphaFoldDB" id="A0AA42UTV5"/>
<keyword evidence="2" id="KW-0805">Transcription regulation</keyword>
<dbReference type="Gene3D" id="3.40.190.290">
    <property type="match status" value="1"/>
</dbReference>
<evidence type="ECO:0000256" key="4">
    <source>
        <dbReference type="ARBA" id="ARBA00023163"/>
    </source>
</evidence>
<dbReference type="SUPFAM" id="SSF46785">
    <property type="entry name" value="Winged helix' DNA-binding domain"/>
    <property type="match status" value="1"/>
</dbReference>
<dbReference type="Gene3D" id="1.10.10.10">
    <property type="entry name" value="Winged helix-like DNA-binding domain superfamily/Winged helix DNA-binding domain"/>
    <property type="match status" value="1"/>
</dbReference>
<evidence type="ECO:0000313" key="6">
    <source>
        <dbReference type="EMBL" id="MDH1632680.1"/>
    </source>
</evidence>
<evidence type="ECO:0000256" key="2">
    <source>
        <dbReference type="ARBA" id="ARBA00023015"/>
    </source>
</evidence>
<gene>
    <name evidence="6" type="ORF">N5I14_20780</name>
</gene>
<evidence type="ECO:0000313" key="7">
    <source>
        <dbReference type="Proteomes" id="UP001160882"/>
    </source>
</evidence>
<comment type="caution">
    <text evidence="6">The sequence shown here is derived from an EMBL/GenBank/DDBJ whole genome shotgun (WGS) entry which is preliminary data.</text>
</comment>
<dbReference type="InterPro" id="IPR058163">
    <property type="entry name" value="LysR-type_TF_proteobact-type"/>
</dbReference>
<name>A0AA42UTV5_9PSED</name>
<dbReference type="EMBL" id="JAOCGG010000055">
    <property type="protein sequence ID" value="MDH1632680.1"/>
    <property type="molecule type" value="Genomic_DNA"/>
</dbReference>
<dbReference type="InterPro" id="IPR036388">
    <property type="entry name" value="WH-like_DNA-bd_sf"/>
</dbReference>
<dbReference type="InterPro" id="IPR036390">
    <property type="entry name" value="WH_DNA-bd_sf"/>
</dbReference>
<dbReference type="GO" id="GO:0043565">
    <property type="term" value="F:sequence-specific DNA binding"/>
    <property type="evidence" value="ECO:0007669"/>
    <property type="project" value="TreeGrafter"/>
</dbReference>
<dbReference type="PANTHER" id="PTHR30537:SF72">
    <property type="entry name" value="LYSR FAMILY TRANSCRIPTIONAL REGULATOR"/>
    <property type="match status" value="1"/>
</dbReference>
<dbReference type="RefSeq" id="WP_280083336.1">
    <property type="nucleotide sequence ID" value="NZ_JAOCGG010000055.1"/>
</dbReference>
<keyword evidence="4" id="KW-0804">Transcription</keyword>
<dbReference type="PANTHER" id="PTHR30537">
    <property type="entry name" value="HTH-TYPE TRANSCRIPTIONAL REGULATOR"/>
    <property type="match status" value="1"/>
</dbReference>
<organism evidence="6 7">
    <name type="scientific">Pseudomonas mosselii</name>
    <dbReference type="NCBI Taxonomy" id="78327"/>
    <lineage>
        <taxon>Bacteria</taxon>
        <taxon>Pseudomonadati</taxon>
        <taxon>Pseudomonadota</taxon>
        <taxon>Gammaproteobacteria</taxon>
        <taxon>Pseudomonadales</taxon>
        <taxon>Pseudomonadaceae</taxon>
        <taxon>Pseudomonas</taxon>
    </lineage>
</organism>
<dbReference type="GO" id="GO:0006351">
    <property type="term" value="P:DNA-templated transcription"/>
    <property type="evidence" value="ECO:0007669"/>
    <property type="project" value="TreeGrafter"/>
</dbReference>
<dbReference type="SUPFAM" id="SSF53850">
    <property type="entry name" value="Periplasmic binding protein-like II"/>
    <property type="match status" value="1"/>
</dbReference>
<dbReference type="InterPro" id="IPR000847">
    <property type="entry name" value="LysR_HTH_N"/>
</dbReference>
<dbReference type="FunFam" id="1.10.10.10:FF:000001">
    <property type="entry name" value="LysR family transcriptional regulator"/>
    <property type="match status" value="1"/>
</dbReference>
<reference evidence="6" key="1">
    <citation type="submission" date="2022-09" db="EMBL/GenBank/DDBJ databases">
        <title>Intensive care unit water sources are persistently colonized with multi-drug resistant bacteria and are the site of extensive horizontal gene transfer of antibiotic resistance genes.</title>
        <authorList>
            <person name="Diorio-Toth L."/>
        </authorList>
    </citation>
    <scope>NUCLEOTIDE SEQUENCE</scope>
    <source>
        <strain evidence="6">GD03782</strain>
    </source>
</reference>
<protein>
    <submittedName>
        <fullName evidence="6">LysR family transcriptional regulator</fullName>
    </submittedName>
</protein>
<evidence type="ECO:0000259" key="5">
    <source>
        <dbReference type="PROSITE" id="PS50931"/>
    </source>
</evidence>
<dbReference type="PROSITE" id="PS50931">
    <property type="entry name" value="HTH_LYSR"/>
    <property type="match status" value="1"/>
</dbReference>
<comment type="similarity">
    <text evidence="1">Belongs to the LysR transcriptional regulatory family.</text>
</comment>
<dbReference type="Pfam" id="PF00126">
    <property type="entry name" value="HTH_1"/>
    <property type="match status" value="1"/>
</dbReference>
<dbReference type="CDD" id="cd08472">
    <property type="entry name" value="PBP2_CrgA_like_3"/>
    <property type="match status" value="1"/>
</dbReference>
<feature type="domain" description="HTH lysR-type" evidence="5">
    <location>
        <begin position="1"/>
        <end position="59"/>
    </location>
</feature>
<dbReference type="Proteomes" id="UP001160882">
    <property type="component" value="Unassembled WGS sequence"/>
</dbReference>
<dbReference type="GO" id="GO:0003700">
    <property type="term" value="F:DNA-binding transcription factor activity"/>
    <property type="evidence" value="ECO:0007669"/>
    <property type="project" value="InterPro"/>
</dbReference>
<evidence type="ECO:0000256" key="3">
    <source>
        <dbReference type="ARBA" id="ARBA00023125"/>
    </source>
</evidence>
<dbReference type="FunFam" id="3.40.190.290:FF:000001">
    <property type="entry name" value="Transcriptional regulator, LysR family"/>
    <property type="match status" value="1"/>
</dbReference>
<proteinExistence type="inferred from homology"/>
<dbReference type="InterPro" id="IPR005119">
    <property type="entry name" value="LysR_subst-bd"/>
</dbReference>